<dbReference type="InterPro" id="IPR058578">
    <property type="entry name" value="IspG_TIM"/>
</dbReference>
<dbReference type="Pfam" id="PF26540">
    <property type="entry name" value="GcpE_C"/>
    <property type="match status" value="1"/>
</dbReference>
<dbReference type="Gene3D" id="3.20.20.20">
    <property type="entry name" value="Dihydropteroate synthase-like"/>
    <property type="match status" value="1"/>
</dbReference>
<dbReference type="GO" id="GO:0005506">
    <property type="term" value="F:iron ion binding"/>
    <property type="evidence" value="ECO:0007669"/>
    <property type="project" value="InterPro"/>
</dbReference>
<dbReference type="InterPro" id="IPR004588">
    <property type="entry name" value="IspG_bac-typ"/>
</dbReference>
<name>A0A9D1JMZ6_9BACT</name>
<dbReference type="InterPro" id="IPR011005">
    <property type="entry name" value="Dihydropteroate_synth-like_sf"/>
</dbReference>
<evidence type="ECO:0000259" key="9">
    <source>
        <dbReference type="Pfam" id="PF26540"/>
    </source>
</evidence>
<keyword evidence="2 7" id="KW-0479">Metal-binding</keyword>
<dbReference type="NCBIfam" id="TIGR00612">
    <property type="entry name" value="ispG_gcpE"/>
    <property type="match status" value="1"/>
</dbReference>
<dbReference type="EMBL" id="DVIU01000111">
    <property type="protein sequence ID" value="HIS36004.1"/>
    <property type="molecule type" value="Genomic_DNA"/>
</dbReference>
<comment type="caution">
    <text evidence="10">The sequence shown here is derived from an EMBL/GenBank/DDBJ whole genome shotgun (WGS) entry which is preliminary data.</text>
</comment>
<feature type="binding site" evidence="7">
    <location>
        <position position="299"/>
    </location>
    <ligand>
        <name>[4Fe-4S] cluster</name>
        <dbReference type="ChEBI" id="CHEBI:49883"/>
    </ligand>
</feature>
<comment type="similarity">
    <text evidence="7">Belongs to the IspG family.</text>
</comment>
<dbReference type="GO" id="GO:0019288">
    <property type="term" value="P:isopentenyl diphosphate biosynthetic process, methylerythritol 4-phosphate pathway"/>
    <property type="evidence" value="ECO:0007669"/>
    <property type="project" value="UniProtKB-UniRule"/>
</dbReference>
<dbReference type="PANTHER" id="PTHR30454:SF0">
    <property type="entry name" value="4-HYDROXY-3-METHYLBUT-2-EN-1-YL DIPHOSPHATE SYNTHASE (FERREDOXIN), CHLOROPLASTIC"/>
    <property type="match status" value="1"/>
</dbReference>
<accession>A0A9D1JMZ6</accession>
<dbReference type="EC" id="1.17.7.3" evidence="7"/>
<keyword evidence="4 7" id="KW-0408">Iron</keyword>
<evidence type="ECO:0000313" key="10">
    <source>
        <dbReference type="EMBL" id="HIS36004.1"/>
    </source>
</evidence>
<keyword evidence="5 7" id="KW-0411">Iron-sulfur</keyword>
<dbReference type="Gene3D" id="3.30.413.10">
    <property type="entry name" value="Sulfite Reductase Hemoprotein, domain 1"/>
    <property type="match status" value="1"/>
</dbReference>
<dbReference type="SUPFAM" id="SSF51717">
    <property type="entry name" value="Dihydropteroate synthetase-like"/>
    <property type="match status" value="1"/>
</dbReference>
<evidence type="ECO:0000256" key="6">
    <source>
        <dbReference type="ARBA" id="ARBA00023229"/>
    </source>
</evidence>
<dbReference type="PIRSF" id="PIRSF004640">
    <property type="entry name" value="IspG"/>
    <property type="match status" value="1"/>
</dbReference>
<dbReference type="PANTHER" id="PTHR30454">
    <property type="entry name" value="4-HYDROXY-3-METHYLBUT-2-EN-1-YL DIPHOSPHATE SYNTHASE"/>
    <property type="match status" value="1"/>
</dbReference>
<feature type="binding site" evidence="7">
    <location>
        <position position="306"/>
    </location>
    <ligand>
        <name>[4Fe-4S] cluster</name>
        <dbReference type="ChEBI" id="CHEBI:49883"/>
    </ligand>
</feature>
<dbReference type="AlphaFoldDB" id="A0A9D1JMZ6"/>
<gene>
    <name evidence="7 10" type="primary">ispG</name>
    <name evidence="10" type="synonym">gcpE</name>
    <name evidence="10" type="ORF">IAC10_05165</name>
</gene>
<comment type="function">
    <text evidence="7">Converts 2C-methyl-D-erythritol 2,4-cyclodiphosphate (ME-2,4cPP) into 1-hydroxy-2-methyl-2-(E)-butenyl 4-diphosphate.</text>
</comment>
<evidence type="ECO:0000256" key="1">
    <source>
        <dbReference type="ARBA" id="ARBA00022485"/>
    </source>
</evidence>
<feature type="binding site" evidence="7">
    <location>
        <position position="267"/>
    </location>
    <ligand>
        <name>[4Fe-4S] cluster</name>
        <dbReference type="ChEBI" id="CHEBI:49883"/>
    </ligand>
</feature>
<comment type="pathway">
    <text evidence="7">Isoprenoid biosynthesis; isopentenyl diphosphate biosynthesis via DXP pathway; isopentenyl diphosphate from 1-deoxy-D-xylulose 5-phosphate: step 5/6.</text>
</comment>
<dbReference type="InterPro" id="IPR058579">
    <property type="entry name" value="IspG_C"/>
</dbReference>
<evidence type="ECO:0000313" key="11">
    <source>
        <dbReference type="Proteomes" id="UP000823928"/>
    </source>
</evidence>
<sequence length="351" mass="38150">MINRRKSKEISIGNIKIGNGNPISVQSMCNTDTRDVNATCNQIKELADKGCEIIRLAVLNTEAADAIKEIVKKSTVPLVADIHFDYKLAIKCINNGINALRLNPGNIGKRENVEAVVRLAKQQQIPIRIGVNAGSLEKELLEKNIPLSEKMVISALKHIQILEDLNFDLIKVSLKSSDVMTTIEAYRSIAEKIPYPLHLGVTEAGTLRGGLIKSSVGLGTLLAEGIGDTIRVSLTENPVEEVSAGFDILKSLNLRERGVNFVSCPTCGRTQIDLISLAKKVEEKFKDLPYPITIATMGCAVNGPGEAKHADFGIAGGINEGLVFKKGEIVAKVPEDMLLEKLEEIITKSYK</sequence>
<evidence type="ECO:0000256" key="5">
    <source>
        <dbReference type="ARBA" id="ARBA00023014"/>
    </source>
</evidence>
<dbReference type="SUPFAM" id="SSF56014">
    <property type="entry name" value="Nitrite and sulphite reductase 4Fe-4S domain-like"/>
    <property type="match status" value="1"/>
</dbReference>
<feature type="domain" description="IspG TIM-barrel" evidence="8">
    <location>
        <begin position="8"/>
        <end position="245"/>
    </location>
</feature>
<feature type="domain" description="IspG C-terminal" evidence="9">
    <location>
        <begin position="260"/>
        <end position="347"/>
    </location>
</feature>
<keyword evidence="3 7" id="KW-0560">Oxidoreductase</keyword>
<evidence type="ECO:0000256" key="2">
    <source>
        <dbReference type="ARBA" id="ARBA00022723"/>
    </source>
</evidence>
<protein>
    <recommendedName>
        <fullName evidence="7">4-hydroxy-3-methylbut-2-en-1-yl diphosphate synthase (flavodoxin)</fullName>
        <ecNumber evidence="7">1.17.7.3</ecNumber>
    </recommendedName>
    <alternativeName>
        <fullName evidence="7">1-hydroxy-2-methyl-2-(E)-butenyl 4-diphosphate synthase</fullName>
    </alternativeName>
</protein>
<evidence type="ECO:0000256" key="7">
    <source>
        <dbReference type="HAMAP-Rule" id="MF_00159"/>
    </source>
</evidence>
<dbReference type="HAMAP" id="MF_00159">
    <property type="entry name" value="IspG"/>
    <property type="match status" value="1"/>
</dbReference>
<dbReference type="GO" id="GO:0141197">
    <property type="term" value="F:4-hydroxy-3-methylbut-2-enyl-diphosphate synthase activity (flavodoxin)"/>
    <property type="evidence" value="ECO:0007669"/>
    <property type="project" value="UniProtKB-EC"/>
</dbReference>
<dbReference type="GO" id="GO:0051539">
    <property type="term" value="F:4 iron, 4 sulfur cluster binding"/>
    <property type="evidence" value="ECO:0007669"/>
    <property type="project" value="UniProtKB-UniRule"/>
</dbReference>
<dbReference type="Proteomes" id="UP000823928">
    <property type="component" value="Unassembled WGS sequence"/>
</dbReference>
<proteinExistence type="inferred from homology"/>
<comment type="cofactor">
    <cofactor evidence="7">
        <name>[4Fe-4S] cluster</name>
        <dbReference type="ChEBI" id="CHEBI:49883"/>
    </cofactor>
    <text evidence="7">Binds 1 [4Fe-4S] cluster.</text>
</comment>
<dbReference type="GO" id="GO:0016114">
    <property type="term" value="P:terpenoid biosynthetic process"/>
    <property type="evidence" value="ECO:0007669"/>
    <property type="project" value="InterPro"/>
</dbReference>
<organism evidence="10 11">
    <name type="scientific">Candidatus Scatousia excrementigallinarum</name>
    <dbReference type="NCBI Taxonomy" id="2840935"/>
    <lineage>
        <taxon>Bacteria</taxon>
        <taxon>Candidatus Scatousia</taxon>
    </lineage>
</organism>
<dbReference type="NCBIfam" id="NF001540">
    <property type="entry name" value="PRK00366.1"/>
    <property type="match status" value="1"/>
</dbReference>
<evidence type="ECO:0000259" key="8">
    <source>
        <dbReference type="Pfam" id="PF04551"/>
    </source>
</evidence>
<feature type="binding site" evidence="7">
    <location>
        <position position="264"/>
    </location>
    <ligand>
        <name>[4Fe-4S] cluster</name>
        <dbReference type="ChEBI" id="CHEBI:49883"/>
    </ligand>
</feature>
<comment type="catalytic activity">
    <reaction evidence="7">
        <text>(2E)-4-hydroxy-3-methylbut-2-enyl diphosphate + oxidized [flavodoxin] + H2O + 2 H(+) = 2-C-methyl-D-erythritol 2,4-cyclic diphosphate + reduced [flavodoxin]</text>
        <dbReference type="Rhea" id="RHEA:43604"/>
        <dbReference type="Rhea" id="RHEA-COMP:10622"/>
        <dbReference type="Rhea" id="RHEA-COMP:10623"/>
        <dbReference type="ChEBI" id="CHEBI:15377"/>
        <dbReference type="ChEBI" id="CHEBI:15378"/>
        <dbReference type="ChEBI" id="CHEBI:57618"/>
        <dbReference type="ChEBI" id="CHEBI:58210"/>
        <dbReference type="ChEBI" id="CHEBI:58483"/>
        <dbReference type="ChEBI" id="CHEBI:128753"/>
        <dbReference type="EC" id="1.17.7.3"/>
    </reaction>
</comment>
<dbReference type="GO" id="GO:0046429">
    <property type="term" value="F:4-hydroxy-3-methylbut-2-en-1-yl diphosphate synthase activity (ferredoxin)"/>
    <property type="evidence" value="ECO:0007669"/>
    <property type="project" value="UniProtKB-UniRule"/>
</dbReference>
<dbReference type="InterPro" id="IPR045854">
    <property type="entry name" value="NO2/SO3_Rdtase_4Fe4S_sf"/>
</dbReference>
<reference evidence="10" key="1">
    <citation type="submission" date="2020-10" db="EMBL/GenBank/DDBJ databases">
        <authorList>
            <person name="Gilroy R."/>
        </authorList>
    </citation>
    <scope>NUCLEOTIDE SEQUENCE</scope>
    <source>
        <strain evidence="10">6276</strain>
    </source>
</reference>
<dbReference type="InterPro" id="IPR016425">
    <property type="entry name" value="IspG_bac"/>
</dbReference>
<keyword evidence="1 7" id="KW-0004">4Fe-4S</keyword>
<dbReference type="Pfam" id="PF04551">
    <property type="entry name" value="GcpE"/>
    <property type="match status" value="1"/>
</dbReference>
<evidence type="ECO:0000256" key="3">
    <source>
        <dbReference type="ARBA" id="ARBA00023002"/>
    </source>
</evidence>
<keyword evidence="6 7" id="KW-0414">Isoprene biosynthesis</keyword>
<reference evidence="10" key="2">
    <citation type="journal article" date="2021" name="PeerJ">
        <title>Extensive microbial diversity within the chicken gut microbiome revealed by metagenomics and culture.</title>
        <authorList>
            <person name="Gilroy R."/>
            <person name="Ravi A."/>
            <person name="Getino M."/>
            <person name="Pursley I."/>
            <person name="Horton D.L."/>
            <person name="Alikhan N.F."/>
            <person name="Baker D."/>
            <person name="Gharbi K."/>
            <person name="Hall N."/>
            <person name="Watson M."/>
            <person name="Adriaenssens E.M."/>
            <person name="Foster-Nyarko E."/>
            <person name="Jarju S."/>
            <person name="Secka A."/>
            <person name="Antonio M."/>
            <person name="Oren A."/>
            <person name="Chaudhuri R.R."/>
            <person name="La Ragione R."/>
            <person name="Hildebrand F."/>
            <person name="Pallen M.J."/>
        </authorList>
    </citation>
    <scope>NUCLEOTIDE SEQUENCE</scope>
    <source>
        <strain evidence="10">6276</strain>
    </source>
</reference>
<evidence type="ECO:0000256" key="4">
    <source>
        <dbReference type="ARBA" id="ARBA00023004"/>
    </source>
</evidence>
<dbReference type="FunFam" id="3.20.20.20:FF:000001">
    <property type="entry name" value="4-hydroxy-3-methylbut-2-en-1-yl diphosphate synthase (flavodoxin)"/>
    <property type="match status" value="1"/>
</dbReference>